<protein>
    <recommendedName>
        <fullName evidence="5">Glutamate-1-semialdehyde aminotransferase</fullName>
    </recommendedName>
</protein>
<evidence type="ECO:0000313" key="3">
    <source>
        <dbReference type="EMBL" id="OYQ18910.1"/>
    </source>
</evidence>
<dbReference type="InterPro" id="IPR015421">
    <property type="entry name" value="PyrdxlP-dep_Trfase_major"/>
</dbReference>
<dbReference type="Gene3D" id="3.40.640.10">
    <property type="entry name" value="Type I PLP-dependent aspartate aminotransferase-like (Major domain)"/>
    <property type="match status" value="1"/>
</dbReference>
<dbReference type="InterPro" id="IPR049704">
    <property type="entry name" value="Aminotrans_3_PPA_site"/>
</dbReference>
<dbReference type="RefSeq" id="WP_094409174.1">
    <property type="nucleotide sequence ID" value="NZ_BMJZ01000001.1"/>
</dbReference>
<proteinExistence type="predicted"/>
<dbReference type="PROSITE" id="PS00600">
    <property type="entry name" value="AA_TRANSFER_CLASS_3"/>
    <property type="match status" value="1"/>
</dbReference>
<dbReference type="Pfam" id="PF00202">
    <property type="entry name" value="Aminotran_3"/>
    <property type="match status" value="1"/>
</dbReference>
<dbReference type="InterPro" id="IPR005814">
    <property type="entry name" value="Aminotrans_3"/>
</dbReference>
<dbReference type="PANTHER" id="PTHR43713:SF3">
    <property type="entry name" value="GLUTAMATE-1-SEMIALDEHYDE 2,1-AMINOMUTASE 1, CHLOROPLASTIC-RELATED"/>
    <property type="match status" value="1"/>
</dbReference>
<evidence type="ECO:0000256" key="2">
    <source>
        <dbReference type="ARBA" id="ARBA00022898"/>
    </source>
</evidence>
<gene>
    <name evidence="3" type="ORF">CHR90_11730</name>
</gene>
<dbReference type="OrthoDB" id="9801052at2"/>
<dbReference type="InterPro" id="IPR015422">
    <property type="entry name" value="PyrdxlP-dep_Trfase_small"/>
</dbReference>
<dbReference type="SUPFAM" id="SSF53448">
    <property type="entry name" value="Nucleotide-diphospho-sugar transferases"/>
    <property type="match status" value="1"/>
</dbReference>
<dbReference type="Pfam" id="PF02348">
    <property type="entry name" value="CTP_transf_3"/>
    <property type="match status" value="1"/>
</dbReference>
<dbReference type="GO" id="GO:0030170">
    <property type="term" value="F:pyridoxal phosphate binding"/>
    <property type="evidence" value="ECO:0007669"/>
    <property type="project" value="InterPro"/>
</dbReference>
<evidence type="ECO:0000256" key="1">
    <source>
        <dbReference type="ARBA" id="ARBA00001933"/>
    </source>
</evidence>
<dbReference type="Proteomes" id="UP000216361">
    <property type="component" value="Unassembled WGS sequence"/>
</dbReference>
<dbReference type="SUPFAM" id="SSF53383">
    <property type="entry name" value="PLP-dependent transferases"/>
    <property type="match status" value="1"/>
</dbReference>
<dbReference type="InterPro" id="IPR015424">
    <property type="entry name" value="PyrdxlP-dep_Trfase"/>
</dbReference>
<reference evidence="3 4" key="1">
    <citation type="submission" date="2017-07" db="EMBL/GenBank/DDBJ databases">
        <title>Elstera cyanobacteriorum sp. nov., a novel bacterium isolated from cyanobacterial aggregates in a eutrophic lake.</title>
        <authorList>
            <person name="Cai H."/>
        </authorList>
    </citation>
    <scope>NUCLEOTIDE SEQUENCE [LARGE SCALE GENOMIC DNA]</scope>
    <source>
        <strain evidence="3 4">TH019</strain>
    </source>
</reference>
<sequence length="685" mass="74130">MAVSSVTTLALIQARQQSTRLPGKVLETLGDRPVLAWVVRAAQAIPGVDRVAVATSTEAADDAIAAWGAAAGVTVYRGSEKDVLRRFADAATADGADLVMRLTADCPLLDPAVAGMVLRLLKRSGADYASNVDPATWPDGLDCEVFTRQALLIADREAARPSEREHVTPFIRANRARFKVEALVNPIPGETGERWTLDTPEDLAFLRGVVAELGSASIPSHGQVLDLLARKPELREVGKRQQRNEGYVESISLDPVISYGYTRSDALLKSALEIIPVGNQTFSKSYLQLPNGAAPLFLTHGQGGRVWDVDGNEYVDMVSGLLPIVLGYRDPDVDYAIRNQLTRGISFSLATSLEQELARVMRDIIPSAEMVRFGKNGTDATSAAIRMARAFTGRERVIACGYHGWQDWYIGATARKKGVPSSVQALTSMVPYNDIEAFEKAFAAHPGEVACVIMETMNVVEPKPGYLQAVKDLAHKHGALLVFDEIITGFRFALGGAQSLFGVTPDMACFGKAMANGMPLSAVVGRRDVLMEMEQIFISGTFGGEALSLAASLATIDKLKREAVIPRLWSLGEELTRDVRALVTKHGLDGIFALTGAAPWMLLVINDHPSVRKEAIKTLFLTEMLARGILMNASHNVCWAHDATDMARMRQAWDGALGVVAQEIAGGALIEHLKAPIIEPIFKVR</sequence>
<comment type="caution">
    <text evidence="3">The sequence shown here is derived from an EMBL/GenBank/DDBJ whole genome shotgun (WGS) entry which is preliminary data.</text>
</comment>
<dbReference type="EMBL" id="NOXS01000032">
    <property type="protein sequence ID" value="OYQ18910.1"/>
    <property type="molecule type" value="Genomic_DNA"/>
</dbReference>
<dbReference type="CDD" id="cd00610">
    <property type="entry name" value="OAT_like"/>
    <property type="match status" value="1"/>
</dbReference>
<dbReference type="Gene3D" id="3.90.1150.10">
    <property type="entry name" value="Aspartate Aminotransferase, domain 1"/>
    <property type="match status" value="1"/>
</dbReference>
<accession>A0A255XRN3</accession>
<dbReference type="InterPro" id="IPR029044">
    <property type="entry name" value="Nucleotide-diphossugar_trans"/>
</dbReference>
<keyword evidence="2" id="KW-0663">Pyridoxal phosphate</keyword>
<name>A0A255XRN3_9PROT</name>
<dbReference type="Gene3D" id="3.90.550.10">
    <property type="entry name" value="Spore Coat Polysaccharide Biosynthesis Protein SpsA, Chain A"/>
    <property type="match status" value="1"/>
</dbReference>
<organism evidence="3 4">
    <name type="scientific">Elstera cyanobacteriorum</name>
    <dbReference type="NCBI Taxonomy" id="2022747"/>
    <lineage>
        <taxon>Bacteria</taxon>
        <taxon>Pseudomonadati</taxon>
        <taxon>Pseudomonadota</taxon>
        <taxon>Alphaproteobacteria</taxon>
        <taxon>Rhodospirillales</taxon>
        <taxon>Rhodospirillaceae</taxon>
        <taxon>Elstera</taxon>
    </lineage>
</organism>
<dbReference type="CDD" id="cd02518">
    <property type="entry name" value="GT2_SpsF"/>
    <property type="match status" value="1"/>
</dbReference>
<dbReference type="InterPro" id="IPR003329">
    <property type="entry name" value="Cytidylyl_trans"/>
</dbReference>
<dbReference type="GO" id="GO:0008483">
    <property type="term" value="F:transaminase activity"/>
    <property type="evidence" value="ECO:0007669"/>
    <property type="project" value="InterPro"/>
</dbReference>
<keyword evidence="4" id="KW-1185">Reference proteome</keyword>
<dbReference type="PANTHER" id="PTHR43713">
    <property type="entry name" value="GLUTAMATE-1-SEMIALDEHYDE 2,1-AMINOMUTASE"/>
    <property type="match status" value="1"/>
</dbReference>
<comment type="cofactor">
    <cofactor evidence="1">
        <name>pyridoxal 5'-phosphate</name>
        <dbReference type="ChEBI" id="CHEBI:597326"/>
    </cofactor>
</comment>
<dbReference type="AlphaFoldDB" id="A0A255XRN3"/>
<evidence type="ECO:0008006" key="5">
    <source>
        <dbReference type="Google" id="ProtNLM"/>
    </source>
</evidence>
<evidence type="ECO:0000313" key="4">
    <source>
        <dbReference type="Proteomes" id="UP000216361"/>
    </source>
</evidence>